<feature type="compositionally biased region" description="Basic and acidic residues" evidence="1">
    <location>
        <begin position="132"/>
        <end position="148"/>
    </location>
</feature>
<dbReference type="InterPro" id="IPR049282">
    <property type="entry name" value="BVU_3817_N_sf"/>
</dbReference>
<dbReference type="Pfam" id="PF18347">
    <property type="entry name" value="DUF5606"/>
    <property type="match status" value="1"/>
</dbReference>
<dbReference type="Gene3D" id="2.30.30.730">
    <property type="match status" value="1"/>
</dbReference>
<dbReference type="InterPro" id="IPR049281">
    <property type="entry name" value="BVU_3817-like_C_sf"/>
</dbReference>
<dbReference type="OrthoDB" id="675198at2"/>
<feature type="domain" description="DUF5606" evidence="2">
    <location>
        <begin position="3"/>
        <end position="48"/>
    </location>
</feature>
<accession>A0A4Q1K058</accession>
<dbReference type="InterPro" id="IPR041218">
    <property type="entry name" value="DUF5606"/>
</dbReference>
<reference evidence="5" key="1">
    <citation type="submission" date="2019-01" db="EMBL/GenBank/DDBJ databases">
        <title>Cytophagaceae bacterium strain CAR-16.</title>
        <authorList>
            <person name="Chen W.-M."/>
        </authorList>
    </citation>
    <scope>NUCLEOTIDE SEQUENCE [LARGE SCALE GENOMIC DNA]</scope>
    <source>
        <strain evidence="5">LLJ-11</strain>
    </source>
</reference>
<evidence type="ECO:0000259" key="2">
    <source>
        <dbReference type="Pfam" id="PF18347"/>
    </source>
</evidence>
<sequence>MNLERILAISGKPGLYALKMQTRTGFVAESLMDGKRITVSLRSNVSLLSEISMYTYNEEKPLAEVMKAIAAKENNGQAPNLKDDKAALTAYFVEVLPDYDQDRVYASDIKKVLNWYNILQAKGLLTAEEPSTEDKKVEKVKATTEAKPKKVAAPKNAGTATAKKAPAPKATKSTKK</sequence>
<protein>
    <submittedName>
        <fullName evidence="4">Uncharacterized protein</fullName>
    </submittedName>
</protein>
<keyword evidence="5" id="KW-1185">Reference proteome</keyword>
<evidence type="ECO:0000256" key="1">
    <source>
        <dbReference type="SAM" id="MobiDB-lite"/>
    </source>
</evidence>
<feature type="domain" description="DUF6852" evidence="3">
    <location>
        <begin position="51"/>
        <end position="119"/>
    </location>
</feature>
<comment type="caution">
    <text evidence="4">The sequence shown here is derived from an EMBL/GenBank/DDBJ whole genome shotgun (WGS) entry which is preliminary data.</text>
</comment>
<gene>
    <name evidence="4" type="ORF">EQG63_10710</name>
</gene>
<dbReference type="Pfam" id="PF21186">
    <property type="entry name" value="DUF6852"/>
    <property type="match status" value="1"/>
</dbReference>
<dbReference type="InterPro" id="IPR049280">
    <property type="entry name" value="DUF6852"/>
</dbReference>
<name>A0A4Q1K058_9FLAO</name>
<dbReference type="AlphaFoldDB" id="A0A4Q1K058"/>
<feature type="region of interest" description="Disordered" evidence="1">
    <location>
        <begin position="128"/>
        <end position="176"/>
    </location>
</feature>
<dbReference type="RefSeq" id="WP_129436373.1">
    <property type="nucleotide sequence ID" value="NZ_SBKO01000005.1"/>
</dbReference>
<evidence type="ECO:0000259" key="3">
    <source>
        <dbReference type="Pfam" id="PF21186"/>
    </source>
</evidence>
<feature type="compositionally biased region" description="Low complexity" evidence="1">
    <location>
        <begin position="151"/>
        <end position="176"/>
    </location>
</feature>
<proteinExistence type="predicted"/>
<evidence type="ECO:0000313" key="4">
    <source>
        <dbReference type="EMBL" id="RXR17255.1"/>
    </source>
</evidence>
<dbReference type="Gene3D" id="1.10.10.1650">
    <property type="match status" value="1"/>
</dbReference>
<dbReference type="Proteomes" id="UP000290283">
    <property type="component" value="Unassembled WGS sequence"/>
</dbReference>
<dbReference type="EMBL" id="SBKO01000005">
    <property type="protein sequence ID" value="RXR17255.1"/>
    <property type="molecule type" value="Genomic_DNA"/>
</dbReference>
<organism evidence="4 5">
    <name type="scientific">Flavobacterium amnicola</name>
    <dbReference type="NCBI Taxonomy" id="2506422"/>
    <lineage>
        <taxon>Bacteria</taxon>
        <taxon>Pseudomonadati</taxon>
        <taxon>Bacteroidota</taxon>
        <taxon>Flavobacteriia</taxon>
        <taxon>Flavobacteriales</taxon>
        <taxon>Flavobacteriaceae</taxon>
        <taxon>Flavobacterium</taxon>
    </lineage>
</organism>
<evidence type="ECO:0000313" key="5">
    <source>
        <dbReference type="Proteomes" id="UP000290283"/>
    </source>
</evidence>